<feature type="binding site" evidence="5">
    <location>
        <position position="119"/>
    </location>
    <ligand>
        <name>NAD(+)</name>
        <dbReference type="ChEBI" id="CHEBI:57540"/>
    </ligand>
</feature>
<evidence type="ECO:0000256" key="3">
    <source>
        <dbReference type="ARBA" id="ARBA00023002"/>
    </source>
</evidence>
<evidence type="ECO:0000256" key="5">
    <source>
        <dbReference type="PIRSR" id="PIRSR000105-2"/>
    </source>
</evidence>
<dbReference type="AlphaFoldDB" id="A0A0F7EJP2"/>
<dbReference type="Gene3D" id="3.40.50.720">
    <property type="entry name" value="NAD(P)-binding Rossmann-like Domain"/>
    <property type="match status" value="1"/>
</dbReference>
<dbReference type="GO" id="GO:0006631">
    <property type="term" value="P:fatty acid metabolic process"/>
    <property type="evidence" value="ECO:0007669"/>
    <property type="project" value="InterPro"/>
</dbReference>
<evidence type="ECO:0000259" key="7">
    <source>
        <dbReference type="Pfam" id="PF02737"/>
    </source>
</evidence>
<feature type="binding site" evidence="5">
    <location>
        <position position="32"/>
    </location>
    <ligand>
        <name>NAD(+)</name>
        <dbReference type="ChEBI" id="CHEBI:57540"/>
    </ligand>
</feature>
<organism evidence="8">
    <name type="scientific">Brevibacillus laterosporus</name>
    <name type="common">Bacillus laterosporus</name>
    <dbReference type="NCBI Taxonomy" id="1465"/>
    <lineage>
        <taxon>Bacteria</taxon>
        <taxon>Bacillati</taxon>
        <taxon>Bacillota</taxon>
        <taxon>Bacilli</taxon>
        <taxon>Bacillales</taxon>
        <taxon>Paenibacillaceae</taxon>
        <taxon>Brevibacillus</taxon>
    </lineage>
</organism>
<dbReference type="InterPro" id="IPR008927">
    <property type="entry name" value="6-PGluconate_DH-like_C_sf"/>
</dbReference>
<dbReference type="GO" id="GO:0070403">
    <property type="term" value="F:NAD+ binding"/>
    <property type="evidence" value="ECO:0007669"/>
    <property type="project" value="InterPro"/>
</dbReference>
<keyword evidence="3" id="KW-0560">Oxidoreductase</keyword>
<dbReference type="Gene3D" id="1.10.1040.10">
    <property type="entry name" value="N-(1-d-carboxylethyl)-l-norvaline Dehydrogenase, domain 2"/>
    <property type="match status" value="1"/>
</dbReference>
<keyword evidence="8" id="KW-0614">Plasmid</keyword>
<dbReference type="PIRSF" id="PIRSF000105">
    <property type="entry name" value="HCDH"/>
    <property type="match status" value="1"/>
</dbReference>
<feature type="domain" description="3-hydroxyacyl-CoA dehydrogenase C-terminal" evidence="6">
    <location>
        <begin position="186"/>
        <end position="282"/>
    </location>
</feature>
<evidence type="ECO:0000259" key="6">
    <source>
        <dbReference type="Pfam" id="PF00725"/>
    </source>
</evidence>
<dbReference type="InterPro" id="IPR022694">
    <property type="entry name" value="3-OHacyl-CoA_DH"/>
</dbReference>
<feature type="binding site" evidence="5">
    <location>
        <position position="143"/>
    </location>
    <ligand>
        <name>NAD(+)</name>
        <dbReference type="ChEBI" id="CHEBI:57540"/>
    </ligand>
</feature>
<keyword evidence="5" id="KW-0520">NAD</keyword>
<dbReference type="EMBL" id="CP011076">
    <property type="protein sequence ID" value="AKF96330.1"/>
    <property type="molecule type" value="Genomic_DNA"/>
</dbReference>
<dbReference type="PANTHER" id="PTHR48075">
    <property type="entry name" value="3-HYDROXYACYL-COA DEHYDROGENASE FAMILY PROTEIN"/>
    <property type="match status" value="1"/>
</dbReference>
<dbReference type="InterPro" id="IPR006176">
    <property type="entry name" value="3-OHacyl-CoA_DH_NAD-bd"/>
</dbReference>
<dbReference type="GO" id="GO:0016616">
    <property type="term" value="F:oxidoreductase activity, acting on the CH-OH group of donors, NAD or NADP as acceptor"/>
    <property type="evidence" value="ECO:0007669"/>
    <property type="project" value="InterPro"/>
</dbReference>
<dbReference type="FunFam" id="3.40.50.720:FF:000009">
    <property type="entry name" value="Fatty oxidation complex, alpha subunit"/>
    <property type="match status" value="1"/>
</dbReference>
<dbReference type="Pfam" id="PF00725">
    <property type="entry name" value="3HCDH"/>
    <property type="match status" value="1"/>
</dbReference>
<evidence type="ECO:0000256" key="1">
    <source>
        <dbReference type="ARBA" id="ARBA00005086"/>
    </source>
</evidence>
<name>A0A0F7EJP2_BRELA</name>
<feature type="binding site" evidence="5">
    <location>
        <position position="274"/>
    </location>
    <ligand>
        <name>NAD(+)</name>
        <dbReference type="ChEBI" id="CHEBI:57540"/>
    </ligand>
</feature>
<dbReference type="PANTHER" id="PTHR48075:SF5">
    <property type="entry name" value="3-HYDROXYBUTYRYL-COA DEHYDROGENASE"/>
    <property type="match status" value="1"/>
</dbReference>
<dbReference type="Pfam" id="PF02737">
    <property type="entry name" value="3HCDH_N"/>
    <property type="match status" value="1"/>
</dbReference>
<dbReference type="SUPFAM" id="SSF51735">
    <property type="entry name" value="NAD(P)-binding Rossmann-fold domains"/>
    <property type="match status" value="1"/>
</dbReference>
<geneLocation type="plasmid" evidence="8">
    <name>unnamed2</name>
</geneLocation>
<feature type="site" description="Important for catalytic activity" evidence="4">
    <location>
        <position position="140"/>
    </location>
</feature>
<feature type="binding site" evidence="5">
    <location>
        <position position="97"/>
    </location>
    <ligand>
        <name>NAD(+)</name>
        <dbReference type="ChEBI" id="CHEBI:57540"/>
    </ligand>
</feature>
<protein>
    <submittedName>
        <fullName evidence="8">3-hydroxybutyryl-CoA dehydrogenase</fullName>
    </submittedName>
</protein>
<gene>
    <name evidence="8" type="ORF">EX87_22675</name>
</gene>
<feature type="binding site" evidence="5">
    <location>
        <position position="92"/>
    </location>
    <ligand>
        <name>NAD(+)</name>
        <dbReference type="ChEBI" id="CHEBI:57540"/>
    </ligand>
</feature>
<sequence length="284" mass="31493">MFQNVGIIGAGTMGIGMVVDLALHGIRSVLVDVSEETLEKAKKEILHTVRFAPLVKKDVPKLTPEQVIELVSFTTSLEDVSECDFIVENVTENWQIKHAVYMELDRICKPNVCFAVNTSCISITKVGGVTKRPDKVIGMHFMNPVFMKPSIEVIKGHFTSQQTIEHAEAFLSQLDKDAIIVNDLPGFVSNRISHLFMNEAAFVVQDQVATPKQVDEIFKKCFGHTMGPLETADLIGLDTVLDSLGVLYDSYQEPKFRAAPLLRKMVDAGLVGRKAGKGFYDYSK</sequence>
<evidence type="ECO:0000313" key="8">
    <source>
        <dbReference type="EMBL" id="AKF96330.1"/>
    </source>
</evidence>
<reference evidence="8" key="1">
    <citation type="submission" date="2015-03" db="EMBL/GenBank/DDBJ databases">
        <title>MIGS Cultured Bacterial/Archaeal sample from Brevibacillus laterosporus.</title>
        <authorList>
            <person name="Zeng D."/>
            <person name="Zhu L."/>
            <person name="Dong G."/>
            <person name="Ye W."/>
            <person name="Ren D."/>
            <person name="Wu L."/>
            <person name="Xu J."/>
            <person name="Li G."/>
            <person name="Guo L."/>
        </authorList>
    </citation>
    <scope>NUCLEOTIDE SEQUENCE</scope>
    <source>
        <strain evidence="8">B9</strain>
        <plasmid evidence="8">unnamed2</plasmid>
    </source>
</reference>
<proteinExistence type="inferred from homology"/>
<evidence type="ECO:0000256" key="2">
    <source>
        <dbReference type="ARBA" id="ARBA00009463"/>
    </source>
</evidence>
<accession>A0A0F7EJP2</accession>
<dbReference type="InterPro" id="IPR006108">
    <property type="entry name" value="3HC_DH_C"/>
</dbReference>
<comment type="similarity">
    <text evidence="2">Belongs to the 3-hydroxyacyl-CoA dehydrogenase family.</text>
</comment>
<evidence type="ECO:0000256" key="4">
    <source>
        <dbReference type="PIRSR" id="PIRSR000105-1"/>
    </source>
</evidence>
<dbReference type="RefSeq" id="WP_031415677.1">
    <property type="nucleotide sequence ID" value="NZ_CP011076.1"/>
</dbReference>
<dbReference type="SUPFAM" id="SSF48179">
    <property type="entry name" value="6-phosphogluconate dehydrogenase C-terminal domain-like"/>
    <property type="match status" value="1"/>
</dbReference>
<feature type="binding site" evidence="5">
    <location>
        <begin position="9"/>
        <end position="14"/>
    </location>
    <ligand>
        <name>NAD(+)</name>
        <dbReference type="ChEBI" id="CHEBI:57540"/>
    </ligand>
</feature>
<dbReference type="InterPro" id="IPR036291">
    <property type="entry name" value="NAD(P)-bd_dom_sf"/>
</dbReference>
<dbReference type="InterPro" id="IPR013328">
    <property type="entry name" value="6PGD_dom2"/>
</dbReference>
<comment type="pathway">
    <text evidence="1">Lipid metabolism; butanoate metabolism.</text>
</comment>
<feature type="domain" description="3-hydroxyacyl-CoA dehydrogenase NAD binding" evidence="7">
    <location>
        <begin position="4"/>
        <end position="183"/>
    </location>
</feature>